<dbReference type="Proteomes" id="UP001185863">
    <property type="component" value="Unassembled WGS sequence"/>
</dbReference>
<gene>
    <name evidence="1" type="ORF">R4315_01885</name>
</gene>
<evidence type="ECO:0000313" key="1">
    <source>
        <dbReference type="EMBL" id="MDV7263310.1"/>
    </source>
</evidence>
<accession>A0AAE4UUS2</accession>
<organism evidence="1 2">
    <name type="scientific">Rhodococcus oxybenzonivorans</name>
    <dbReference type="NCBI Taxonomy" id="1990687"/>
    <lineage>
        <taxon>Bacteria</taxon>
        <taxon>Bacillati</taxon>
        <taxon>Actinomycetota</taxon>
        <taxon>Actinomycetes</taxon>
        <taxon>Mycobacteriales</taxon>
        <taxon>Nocardiaceae</taxon>
        <taxon>Rhodococcus</taxon>
    </lineage>
</organism>
<evidence type="ECO:0000313" key="2">
    <source>
        <dbReference type="Proteomes" id="UP001185863"/>
    </source>
</evidence>
<dbReference type="RefSeq" id="WP_317746923.1">
    <property type="nucleotide sequence ID" value="NZ_JAWLUP010000002.1"/>
</dbReference>
<name>A0AAE4UUS2_9NOCA</name>
<dbReference type="EMBL" id="JAWLUP010000002">
    <property type="protein sequence ID" value="MDV7263310.1"/>
    <property type="molecule type" value="Genomic_DNA"/>
</dbReference>
<dbReference type="AlphaFoldDB" id="A0AAE4UUS2"/>
<sequence>MTNTESTLNEARRLAALLVMATVENDAEAQQETMDEAYASIGLPALVAGLTEGLAELLVGTLGPEGAVANLNMAVNAAEMNR</sequence>
<reference evidence="1" key="1">
    <citation type="submission" date="2023-10" db="EMBL/GenBank/DDBJ databases">
        <title>Development of a sustainable strategy for remediation of hydrocarbon-contaminated territories based on the waste exchange concept.</title>
        <authorList>
            <person name="Krivoruchko A."/>
        </authorList>
    </citation>
    <scope>NUCLEOTIDE SEQUENCE</scope>
    <source>
        <strain evidence="1">IEGM 68</strain>
    </source>
</reference>
<proteinExistence type="predicted"/>
<comment type="caution">
    <text evidence="1">The sequence shown here is derived from an EMBL/GenBank/DDBJ whole genome shotgun (WGS) entry which is preliminary data.</text>
</comment>
<protein>
    <submittedName>
        <fullName evidence="1">Uncharacterized protein</fullName>
    </submittedName>
</protein>